<evidence type="ECO:0000313" key="13">
    <source>
        <dbReference type="Proteomes" id="UP000309601"/>
    </source>
</evidence>
<dbReference type="InterPro" id="IPR044888">
    <property type="entry name" value="Mediatior_Med7_sf"/>
</dbReference>
<dbReference type="EMBL" id="SPRW01000004">
    <property type="protein sequence ID" value="TIC70252.1"/>
    <property type="molecule type" value="Genomic_DNA"/>
</dbReference>
<dbReference type="OrthoDB" id="10253553at2759"/>
<comment type="similarity">
    <text evidence="2 8">Belongs to the Mediator complex subunit 7 family.</text>
</comment>
<evidence type="ECO:0000256" key="8">
    <source>
        <dbReference type="RuleBase" id="RU364060"/>
    </source>
</evidence>
<comment type="caution">
    <text evidence="9">The sequence shown here is derived from an EMBL/GenBank/DDBJ whole genome shotgun (WGS) entry which is preliminary data.</text>
</comment>
<dbReference type="Proteomes" id="UP000305362">
    <property type="component" value="Unassembled WGS sequence"/>
</dbReference>
<evidence type="ECO:0000313" key="12">
    <source>
        <dbReference type="Proteomes" id="UP000305362"/>
    </source>
</evidence>
<evidence type="ECO:0000256" key="6">
    <source>
        <dbReference type="ARBA" id="ARBA00023163"/>
    </source>
</evidence>
<dbReference type="PANTHER" id="PTHR21428:SF11">
    <property type="entry name" value="MEDIATOR OF RNA POLYMERASE II TRANSCRIPTION SUBUNIT 7"/>
    <property type="match status" value="1"/>
</dbReference>
<evidence type="ECO:0000313" key="9">
    <source>
        <dbReference type="EMBL" id="TIB81651.1"/>
    </source>
</evidence>
<gene>
    <name evidence="10" type="ORF">E3Q02_00613</name>
    <name evidence="11" type="ORF">E3Q03_00831</name>
    <name evidence="9" type="ORF">E3Q22_00920</name>
</gene>
<dbReference type="GO" id="GO:0003712">
    <property type="term" value="F:transcription coregulator activity"/>
    <property type="evidence" value="ECO:0007669"/>
    <property type="project" value="InterPro"/>
</dbReference>
<evidence type="ECO:0000313" key="11">
    <source>
        <dbReference type="EMBL" id="TIC70868.1"/>
    </source>
</evidence>
<evidence type="ECO:0000256" key="1">
    <source>
        <dbReference type="ARBA" id="ARBA00004123"/>
    </source>
</evidence>
<dbReference type="PANTHER" id="PTHR21428">
    <property type="entry name" value="MEDIATOR OF RNA POLYMERASE II TRANSCRIPTION SUBUNIT 7"/>
    <property type="match status" value="1"/>
</dbReference>
<dbReference type="InterPro" id="IPR037212">
    <property type="entry name" value="Med7/Med21-like"/>
</dbReference>
<comment type="function">
    <text evidence="8">Component of the Mediator complex, a coactivator involved in the regulated transcription of nearly all RNA polymerase II-dependent genes. Mediator functions as a bridge to convey information from gene-specific regulatory proteins to the basal RNA polymerase II transcription machinery.</text>
</comment>
<dbReference type="GO" id="GO:0016592">
    <property type="term" value="C:mediator complex"/>
    <property type="evidence" value="ECO:0007669"/>
    <property type="project" value="InterPro"/>
</dbReference>
<dbReference type="Gene3D" id="6.10.140.200">
    <property type="match status" value="1"/>
</dbReference>
<dbReference type="GO" id="GO:0006357">
    <property type="term" value="P:regulation of transcription by RNA polymerase II"/>
    <property type="evidence" value="ECO:0007669"/>
    <property type="project" value="InterPro"/>
</dbReference>
<accession>A0A4T0LVC2</accession>
<evidence type="ECO:0000256" key="3">
    <source>
        <dbReference type="ARBA" id="ARBA00020631"/>
    </source>
</evidence>
<dbReference type="AlphaFoldDB" id="A0A4T0LVC2"/>
<dbReference type="Gene3D" id="6.10.140.1520">
    <property type="match status" value="1"/>
</dbReference>
<dbReference type="InterPro" id="IPR009244">
    <property type="entry name" value="Mediatior_Med7"/>
</dbReference>
<dbReference type="Pfam" id="PF05983">
    <property type="entry name" value="Med7"/>
    <property type="match status" value="1"/>
</dbReference>
<dbReference type="SUPFAM" id="SSF140718">
    <property type="entry name" value="Mediator hinge subcomplex-like"/>
    <property type="match status" value="1"/>
</dbReference>
<dbReference type="Proteomes" id="UP000310685">
    <property type="component" value="Unassembled WGS sequence"/>
</dbReference>
<keyword evidence="6 8" id="KW-0804">Transcription</keyword>
<evidence type="ECO:0000313" key="10">
    <source>
        <dbReference type="EMBL" id="TIC70252.1"/>
    </source>
</evidence>
<keyword evidence="5 8" id="KW-0010">Activator</keyword>
<evidence type="ECO:0000256" key="2">
    <source>
        <dbReference type="ARBA" id="ARBA00009994"/>
    </source>
</evidence>
<proteinExistence type="inferred from homology"/>
<evidence type="ECO:0000256" key="7">
    <source>
        <dbReference type="ARBA" id="ARBA00023242"/>
    </source>
</evidence>
<evidence type="ECO:0000256" key="5">
    <source>
        <dbReference type="ARBA" id="ARBA00023159"/>
    </source>
</evidence>
<comment type="subcellular location">
    <subcellularLocation>
        <location evidence="1 8">Nucleus</location>
    </subcellularLocation>
</comment>
<dbReference type="EMBL" id="SPRV01000005">
    <property type="protein sequence ID" value="TIC70868.1"/>
    <property type="molecule type" value="Genomic_DNA"/>
</dbReference>
<dbReference type="Proteomes" id="UP000309601">
    <property type="component" value="Unassembled WGS sequence"/>
</dbReference>
<name>A0A4T0LVC2_9BASI</name>
<comment type="subunit">
    <text evidence="8">Component of the Mediator complex.</text>
</comment>
<evidence type="ECO:0000256" key="4">
    <source>
        <dbReference type="ARBA" id="ARBA00023015"/>
    </source>
</evidence>
<organism evidence="9 14">
    <name type="scientific">Wallemia mellicola</name>
    <dbReference type="NCBI Taxonomy" id="1708541"/>
    <lineage>
        <taxon>Eukaryota</taxon>
        <taxon>Fungi</taxon>
        <taxon>Dikarya</taxon>
        <taxon>Basidiomycota</taxon>
        <taxon>Wallemiomycotina</taxon>
        <taxon>Wallemiomycetes</taxon>
        <taxon>Wallemiales</taxon>
        <taxon>Wallemiaceae</taxon>
        <taxon>Wallemia</taxon>
    </lineage>
</organism>
<evidence type="ECO:0000313" key="14">
    <source>
        <dbReference type="Proteomes" id="UP000310685"/>
    </source>
</evidence>
<dbReference type="EMBL" id="SPRC01000006">
    <property type="protein sequence ID" value="TIB81651.1"/>
    <property type="molecule type" value="Genomic_DNA"/>
</dbReference>
<keyword evidence="7 8" id="KW-0539">Nucleus</keyword>
<dbReference type="GO" id="GO:0070847">
    <property type="term" value="C:core mediator complex"/>
    <property type="evidence" value="ECO:0007669"/>
    <property type="project" value="TreeGrafter"/>
</dbReference>
<keyword evidence="4 8" id="KW-0805">Transcription regulation</keyword>
<protein>
    <recommendedName>
        <fullName evidence="3 8">Mediator of RNA polymerase II transcription subunit 7</fullName>
    </recommendedName>
</protein>
<reference evidence="12 13" key="1">
    <citation type="submission" date="2019-03" db="EMBL/GenBank/DDBJ databases">
        <title>Sequencing 25 genomes of Wallemia mellicola.</title>
        <authorList>
            <person name="Gostincar C."/>
        </authorList>
    </citation>
    <scope>NUCLEOTIDE SEQUENCE [LARGE SCALE GENOMIC DNA]</scope>
    <source>
        <strain evidence="10 13">EXF-1274</strain>
        <strain evidence="11 12">EXF-1277</strain>
        <strain evidence="9 14">EXF-6152</strain>
    </source>
</reference>
<sequence length="260" mass="29866">MDSETIEVGSTFPAPPSQYKYFSQDNLDLLEGLPTDIPATKEAFVEWYNKTKGEDIDVDLRTTLVKPRVDWILEDGYYSAYGELWPLKESLPSLKESGVEQLYPDDLPVYLDKKPVLHSLLRTILMTHFDITRELTAAPPPLNADPLSRVRDKIEHIRLTGINMHHIINELRPMQAKETLNYLQQQQQDKRKTKIEEIKAKHEEIRQNIATLQQASAQTIERVTKKENSLNAEQTDTTIETTNKSNASNINQLLELINDL</sequence>